<dbReference type="GO" id="GO:0048015">
    <property type="term" value="P:phosphatidylinositol-mediated signaling"/>
    <property type="evidence" value="ECO:0007669"/>
    <property type="project" value="TreeGrafter"/>
</dbReference>
<dbReference type="PANTHER" id="PTHR10336">
    <property type="entry name" value="PHOSPHOINOSITIDE-SPECIFIC PHOSPHOLIPASE C FAMILY PROTEIN"/>
    <property type="match status" value="1"/>
</dbReference>
<dbReference type="InterPro" id="IPR017946">
    <property type="entry name" value="PLC-like_Pdiesterase_TIM-brl"/>
</dbReference>
<name>A0A9W8B8F8_9FUNG</name>
<dbReference type="InterPro" id="IPR011993">
    <property type="entry name" value="PH-like_dom_sf"/>
</dbReference>
<dbReference type="SMART" id="SM00149">
    <property type="entry name" value="PLCYc"/>
    <property type="match status" value="1"/>
</dbReference>
<protein>
    <recommendedName>
        <fullName evidence="1 5">Phosphoinositide phospholipase C</fullName>
        <ecNumber evidence="1 5">3.1.4.11</ecNumber>
    </recommendedName>
</protein>
<dbReference type="CDD" id="cd08558">
    <property type="entry name" value="PI-PLCc_eukaryota"/>
    <property type="match status" value="1"/>
</dbReference>
<gene>
    <name evidence="7" type="ORF">H4R34_002962</name>
</gene>
<evidence type="ECO:0000256" key="2">
    <source>
        <dbReference type="ARBA" id="ARBA00022801"/>
    </source>
</evidence>
<proteinExistence type="predicted"/>
<keyword evidence="2 5" id="KW-0378">Hydrolase</keyword>
<keyword evidence="8" id="KW-1185">Reference proteome</keyword>
<dbReference type="EC" id="3.1.4.11" evidence="1 5"/>
<comment type="caution">
    <text evidence="7">The sequence shown here is derived from an EMBL/GenBank/DDBJ whole genome shotgun (WGS) entry which is preliminary data.</text>
</comment>
<dbReference type="PRINTS" id="PR00390">
    <property type="entry name" value="PHPHLIPASEC"/>
</dbReference>
<dbReference type="SUPFAM" id="SSF51695">
    <property type="entry name" value="PLC-like phosphodiesterases"/>
    <property type="match status" value="1"/>
</dbReference>
<dbReference type="PROSITE" id="PS50007">
    <property type="entry name" value="PIPLC_X_DOMAIN"/>
    <property type="match status" value="1"/>
</dbReference>
<dbReference type="Proteomes" id="UP001151582">
    <property type="component" value="Unassembled WGS sequence"/>
</dbReference>
<accession>A0A9W8B8F8</accession>
<dbReference type="EMBL" id="JANBQB010000238">
    <property type="protein sequence ID" value="KAJ1979098.1"/>
    <property type="molecule type" value="Genomic_DNA"/>
</dbReference>
<dbReference type="GO" id="GO:0051209">
    <property type="term" value="P:release of sequestered calcium ion into cytosol"/>
    <property type="evidence" value="ECO:0007669"/>
    <property type="project" value="TreeGrafter"/>
</dbReference>
<keyword evidence="4 5" id="KW-0443">Lipid metabolism</keyword>
<reference evidence="7" key="1">
    <citation type="submission" date="2022-07" db="EMBL/GenBank/DDBJ databases">
        <title>Phylogenomic reconstructions and comparative analyses of Kickxellomycotina fungi.</title>
        <authorList>
            <person name="Reynolds N.K."/>
            <person name="Stajich J.E."/>
            <person name="Barry K."/>
            <person name="Grigoriev I.V."/>
            <person name="Crous P."/>
            <person name="Smith M.E."/>
        </authorList>
    </citation>
    <scope>NUCLEOTIDE SEQUENCE</scope>
    <source>
        <strain evidence="7">RSA 567</strain>
    </source>
</reference>
<dbReference type="GO" id="GO:0016042">
    <property type="term" value="P:lipid catabolic process"/>
    <property type="evidence" value="ECO:0007669"/>
    <property type="project" value="UniProtKB-KW"/>
</dbReference>
<keyword evidence="3 5" id="KW-0442">Lipid degradation</keyword>
<dbReference type="Pfam" id="PF00388">
    <property type="entry name" value="PI-PLC-X"/>
    <property type="match status" value="1"/>
</dbReference>
<organism evidence="7 8">
    <name type="scientific">Dimargaris verticillata</name>
    <dbReference type="NCBI Taxonomy" id="2761393"/>
    <lineage>
        <taxon>Eukaryota</taxon>
        <taxon>Fungi</taxon>
        <taxon>Fungi incertae sedis</taxon>
        <taxon>Zoopagomycota</taxon>
        <taxon>Kickxellomycotina</taxon>
        <taxon>Dimargaritomycetes</taxon>
        <taxon>Dimargaritales</taxon>
        <taxon>Dimargaritaceae</taxon>
        <taxon>Dimargaris</taxon>
    </lineage>
</organism>
<dbReference type="PROSITE" id="PS50008">
    <property type="entry name" value="PIPLC_Y_DOMAIN"/>
    <property type="match status" value="1"/>
</dbReference>
<dbReference type="AlphaFoldDB" id="A0A9W8B8F8"/>
<evidence type="ECO:0000313" key="7">
    <source>
        <dbReference type="EMBL" id="KAJ1979098.1"/>
    </source>
</evidence>
<feature type="domain" description="PI-PLC Y-box" evidence="6">
    <location>
        <begin position="607"/>
        <end position="718"/>
    </location>
</feature>
<dbReference type="PANTHER" id="PTHR10336:SF36">
    <property type="entry name" value="1-PHOSPHATIDYLINOSITOL 4,5-BISPHOSPHATE PHOSPHODIESTERASE BETA-4"/>
    <property type="match status" value="1"/>
</dbReference>
<dbReference type="SMART" id="SM00148">
    <property type="entry name" value="PLCXc"/>
    <property type="match status" value="1"/>
</dbReference>
<evidence type="ECO:0000256" key="3">
    <source>
        <dbReference type="ARBA" id="ARBA00022963"/>
    </source>
</evidence>
<evidence type="ECO:0000256" key="1">
    <source>
        <dbReference type="ARBA" id="ARBA00012368"/>
    </source>
</evidence>
<dbReference type="Pfam" id="PF00387">
    <property type="entry name" value="PI-PLC-Y"/>
    <property type="match status" value="1"/>
</dbReference>
<dbReference type="Gene3D" id="3.20.20.190">
    <property type="entry name" value="Phosphatidylinositol (PI) phosphodiesterase"/>
    <property type="match status" value="1"/>
</dbReference>
<evidence type="ECO:0000313" key="8">
    <source>
        <dbReference type="Proteomes" id="UP001151582"/>
    </source>
</evidence>
<evidence type="ECO:0000256" key="4">
    <source>
        <dbReference type="ARBA" id="ARBA00023098"/>
    </source>
</evidence>
<dbReference type="Gene3D" id="2.30.29.30">
    <property type="entry name" value="Pleckstrin-homology domain (PH domain)/Phosphotyrosine-binding domain (PTB)"/>
    <property type="match status" value="1"/>
</dbReference>
<evidence type="ECO:0000256" key="5">
    <source>
        <dbReference type="RuleBase" id="RU361133"/>
    </source>
</evidence>
<evidence type="ECO:0000259" key="6">
    <source>
        <dbReference type="PROSITE" id="PS50008"/>
    </source>
</evidence>
<dbReference type="Gene3D" id="2.60.40.150">
    <property type="entry name" value="C2 domain"/>
    <property type="match status" value="1"/>
</dbReference>
<dbReference type="InterPro" id="IPR035892">
    <property type="entry name" value="C2_domain_sf"/>
</dbReference>
<comment type="catalytic activity">
    <reaction evidence="5">
        <text>a 1,2-diacyl-sn-glycero-3-phospho-(1D-myo-inositol-4,5-bisphosphate) + H2O = 1D-myo-inositol 1,4,5-trisphosphate + a 1,2-diacyl-sn-glycerol + H(+)</text>
        <dbReference type="Rhea" id="RHEA:33179"/>
        <dbReference type="ChEBI" id="CHEBI:15377"/>
        <dbReference type="ChEBI" id="CHEBI:15378"/>
        <dbReference type="ChEBI" id="CHEBI:17815"/>
        <dbReference type="ChEBI" id="CHEBI:58456"/>
        <dbReference type="ChEBI" id="CHEBI:203600"/>
        <dbReference type="EC" id="3.1.4.11"/>
    </reaction>
</comment>
<sequence>MGVVHFPLLSPDFAPSCSDGVPTGSESLCSTATPPQTKAAAFAHHLPRSTAAWIEQWSQAYVRSGRLFTHQCAGALGQGEDTMATFPATRVSQTALESVTESLIVAPRPYPQVCHLPSSVIQQMNATAYTAMVKLTSRQRKGREYRLDTAHHHLVQRSPAGEKFKVRFEDIVGVRVGREPVWVTDCSLLAPGEQTRLLVVLYLHEGRPHNLRLVAPSTAVFTHWVLLLKAVLYARTTVDSAATNAMARAITARRLWALTGAHRTHLAKRTVCQRILREHGLLQSSDSTSRAWDFFQNTVPMDQRTFHGQVDRAHARADLRALFEQYARPGVLPSLTLTDFAAFVRCVQRETITDDEVTARFHYQTQGSNRMVFEQFAAYMLSPWNALTGCVQSTSPTDAMDLPLTHYYIATSHNTYLLDDQWAGMSSVDGYVMALLAGCRSVEIDVWDGPGKQPVVTHGRTMTTRVPLQYVLEAIAKYAFVASEYPVTLSLETHCCPEQQAVMAASLRQCLGEALVDQPLGPDETELPSPAQLQQRFLIKNKMPVASADGAGSLGKIHQSNSFSSLDSTGSSSDLSATSFDSRRSSQSSLSRSSSLFSKRVMVSDELASLTVYMKGSRLRSLDHYLGHDHIYSLKEKHLAKFARQGSTFQRFATGSLIRVFPDFLRIDSSNYNPLPYWYHGCQMTALNYQSTGLPMLLNHAMFERNSGTGYVLKPASLCTPYPVAPGSSPQQHTLAITVLSGQFLSTLSKRRTASDLTCLVEVLTASPDAPLVLASMATPVPTTLSSLFCRGRSINFACTGTDLVFVRLSVRTGDRVVAQAVAHYEMLHQGYRSVQLATADTKPLCRPLLLVHVTKESHAAVAN</sequence>
<dbReference type="InterPro" id="IPR011992">
    <property type="entry name" value="EF-hand-dom_pair"/>
</dbReference>
<dbReference type="InterPro" id="IPR001192">
    <property type="entry name" value="PI-PLC_fam"/>
</dbReference>
<dbReference type="InterPro" id="IPR001711">
    <property type="entry name" value="PLipase_C_Pinositol-sp_Y"/>
</dbReference>
<dbReference type="SUPFAM" id="SSF47473">
    <property type="entry name" value="EF-hand"/>
    <property type="match status" value="1"/>
</dbReference>
<dbReference type="InterPro" id="IPR000909">
    <property type="entry name" value="PLipase_C_PInositol-sp_X_dom"/>
</dbReference>
<dbReference type="GO" id="GO:0004435">
    <property type="term" value="F:phosphatidylinositol-4,5-bisphosphate phospholipase C activity"/>
    <property type="evidence" value="ECO:0007669"/>
    <property type="project" value="UniProtKB-EC"/>
</dbReference>
<dbReference type="OrthoDB" id="269822at2759"/>